<accession>A0AA39V389</accession>
<dbReference type="InterPro" id="IPR051696">
    <property type="entry name" value="DENN_Domain_GEFs"/>
</dbReference>
<dbReference type="Gene3D" id="3.30.450.200">
    <property type="match status" value="1"/>
</dbReference>
<proteinExistence type="predicted"/>
<dbReference type="InterPro" id="IPR043153">
    <property type="entry name" value="DENN_C"/>
</dbReference>
<dbReference type="SUPFAM" id="SSF57889">
    <property type="entry name" value="Cysteine-rich domain"/>
    <property type="match status" value="1"/>
</dbReference>
<comment type="caution">
    <text evidence="7">The sequence shown here is derived from an EMBL/GenBank/DDBJ whole genome shotgun (WGS) entry which is preliminary data.</text>
</comment>
<dbReference type="SMART" id="SM00799">
    <property type="entry name" value="DENN"/>
    <property type="match status" value="1"/>
</dbReference>
<feature type="region of interest" description="Disordered" evidence="4">
    <location>
        <begin position="1069"/>
        <end position="1090"/>
    </location>
</feature>
<feature type="compositionally biased region" description="Basic and acidic residues" evidence="4">
    <location>
        <begin position="758"/>
        <end position="770"/>
    </location>
</feature>
<evidence type="ECO:0000259" key="6">
    <source>
        <dbReference type="PROSITE" id="PS50211"/>
    </source>
</evidence>
<dbReference type="InterPro" id="IPR002219">
    <property type="entry name" value="PKC_DAG/PE"/>
</dbReference>
<dbReference type="Pfam" id="PF03455">
    <property type="entry name" value="dDENN"/>
    <property type="match status" value="1"/>
</dbReference>
<feature type="compositionally biased region" description="Acidic residues" evidence="4">
    <location>
        <begin position="48"/>
        <end position="59"/>
    </location>
</feature>
<dbReference type="Pfam" id="PF03456">
    <property type="entry name" value="uDENN"/>
    <property type="match status" value="1"/>
</dbReference>
<dbReference type="Proteomes" id="UP001166286">
    <property type="component" value="Unassembled WGS sequence"/>
</dbReference>
<reference evidence="7" key="1">
    <citation type="submission" date="2023-03" db="EMBL/GenBank/DDBJ databases">
        <title>Complete genome of Cladonia borealis.</title>
        <authorList>
            <person name="Park H."/>
        </authorList>
    </citation>
    <scope>NUCLEOTIDE SEQUENCE</scope>
    <source>
        <strain evidence="7">ANT050790</strain>
    </source>
</reference>
<dbReference type="PANTHER" id="PTHR12296">
    <property type="entry name" value="DENN DOMAIN-CONTAINING PROTEIN 4"/>
    <property type="match status" value="1"/>
</dbReference>
<evidence type="ECO:0000259" key="5">
    <source>
        <dbReference type="PROSITE" id="PS50081"/>
    </source>
</evidence>
<evidence type="ECO:0000256" key="3">
    <source>
        <dbReference type="SAM" id="Coils"/>
    </source>
</evidence>
<keyword evidence="2" id="KW-0862">Zinc</keyword>
<dbReference type="PANTHER" id="PTHR12296:SF21">
    <property type="entry name" value="DENN DOMAIN-CONTAINING PROTEIN 3"/>
    <property type="match status" value="1"/>
</dbReference>
<evidence type="ECO:0000313" key="8">
    <source>
        <dbReference type="Proteomes" id="UP001166286"/>
    </source>
</evidence>
<dbReference type="GO" id="GO:0046872">
    <property type="term" value="F:metal ion binding"/>
    <property type="evidence" value="ECO:0007669"/>
    <property type="project" value="UniProtKB-KW"/>
</dbReference>
<sequence length="1090" mass="121369">MAPIPVTETSSAPLADWFYICGVDSSQLRWGREEEPLDNTPPAPVEQTIEEDAAAEAENDGPPATPRKPKRNSYQRLSSLSDEARLSISSLTFSPEHKGTDSNRSSTTIKAIQINGTNGGLNDTDFEHALQKFAAQRDSFLSDLTLTAGAVLPSRPKPRPKTQKIINEEVTGLKSGVGSIRRRISFRDMNSVKRQSSINRQSSIRTSKRMSNYNSVIPNPQPLNEEENTHPLKRKFEPVLLDRYPPKSMVEETRRRGTFPDYVPMFAFPNDVNIVSADERPRSTWHGFAMTSSDNSRLYGICLIIWIPLNERASGELERECEKWRRDNMTDEERELASSLGERLAGERIKLSRLLARLPTVDSGSEAREALEDEISAVEEKISLMADLLRPVRHGAAAKIEGLTDGATGLWIPRAYGILGRDPSLTTFWKEWLKAVVVPMTDGSIVRVPPSSPKIGMWQPLERYVINLSVEALSPISSKTQVEVSIRELRLFARKEAINELPGSRTTDLYALFRALSIPNIVVLLEFALTESRIILLSSHTSMLHLASKALVELLYPLTWSGVFIPVLPARLVQAIEAPCPYIVGIERRYENVELPDDDFVLVDLDQDEIESTTRPIPMPKQQRRKLTSLLQLAAPHHNRFGVPKGPPAYAIEAFPYDTFSSENSQVFTGTPQSTHLAKYVGLDSTSFGDNSSNPPSSSLVFNAFQPKGELQRPSTSSTVKGASPPSPKSSPTSTSFPPLPRTPTITNDSGISMQSTLREKRSGHFDSASKRSSTYAPERNPTIRRPSMPFSNHSSKQSMATIGTSNYATSIYAPSTYAQSTLAASTIMPNVLMQPVRNDETTSWIEGHCLQWRQHDDRSVCTICEDRAEDGIYKCTGCGINAHGRCAQQIAIVCPVAFHPEQVRAAFARCFAALFYTYRKFLQPPSRDQKKSGMLYGFNMDGFLRSLPHENADYMQVLRQTQAFNEFIHERETKPSGDPSILLFDQMILSKRNRGRASMFSKSKTDFLSDTYDHLWRTAAATPPKGRIPGDIRAIITRTPAKLDPTLMKEPRVLQGVPRINTVKATRKPIPSMLGPNGRMNGLAQSPPT</sequence>
<evidence type="ECO:0000256" key="2">
    <source>
        <dbReference type="ARBA" id="ARBA00022833"/>
    </source>
</evidence>
<dbReference type="GO" id="GO:0032483">
    <property type="term" value="P:regulation of Rab protein signal transduction"/>
    <property type="evidence" value="ECO:0007669"/>
    <property type="project" value="TreeGrafter"/>
</dbReference>
<evidence type="ECO:0000256" key="1">
    <source>
        <dbReference type="ARBA" id="ARBA00022723"/>
    </source>
</evidence>
<dbReference type="Gene3D" id="3.40.50.11500">
    <property type="match status" value="1"/>
</dbReference>
<keyword evidence="1" id="KW-0479">Metal-binding</keyword>
<dbReference type="CDD" id="cd00029">
    <property type="entry name" value="C1"/>
    <property type="match status" value="1"/>
</dbReference>
<evidence type="ECO:0000313" key="7">
    <source>
        <dbReference type="EMBL" id="KAK0514182.1"/>
    </source>
</evidence>
<feature type="region of interest" description="Disordered" evidence="4">
    <location>
        <begin position="30"/>
        <end position="79"/>
    </location>
</feature>
<dbReference type="EMBL" id="JAFEKC020000005">
    <property type="protein sequence ID" value="KAK0514182.1"/>
    <property type="molecule type" value="Genomic_DNA"/>
</dbReference>
<evidence type="ECO:0000256" key="4">
    <source>
        <dbReference type="SAM" id="MobiDB-lite"/>
    </source>
</evidence>
<dbReference type="Pfam" id="PF02141">
    <property type="entry name" value="DENN"/>
    <property type="match status" value="1"/>
</dbReference>
<dbReference type="InterPro" id="IPR046349">
    <property type="entry name" value="C1-like_sf"/>
</dbReference>
<protein>
    <recommendedName>
        <fullName evidence="9">DDENN domain protein</fullName>
    </recommendedName>
</protein>
<dbReference type="PROSITE" id="PS50081">
    <property type="entry name" value="ZF_DAG_PE_2"/>
    <property type="match status" value="1"/>
</dbReference>
<dbReference type="InterPro" id="IPR005112">
    <property type="entry name" value="dDENN_dom"/>
</dbReference>
<feature type="compositionally biased region" description="Polar residues" evidence="4">
    <location>
        <begin position="746"/>
        <end position="757"/>
    </location>
</feature>
<dbReference type="SMART" id="SM00800">
    <property type="entry name" value="uDENN"/>
    <property type="match status" value="1"/>
</dbReference>
<dbReference type="SMART" id="SM00801">
    <property type="entry name" value="dDENN"/>
    <property type="match status" value="1"/>
</dbReference>
<feature type="coiled-coil region" evidence="3">
    <location>
        <begin position="361"/>
        <end position="388"/>
    </location>
</feature>
<dbReference type="InterPro" id="IPR037516">
    <property type="entry name" value="Tripartite_DENN"/>
</dbReference>
<keyword evidence="3" id="KW-0175">Coiled coil</keyword>
<name>A0AA39V389_9LECA</name>
<feature type="domain" description="UDENN" evidence="6">
    <location>
        <begin position="222"/>
        <end position="980"/>
    </location>
</feature>
<keyword evidence="8" id="KW-1185">Reference proteome</keyword>
<dbReference type="InterPro" id="IPR001194">
    <property type="entry name" value="cDENN_dom"/>
</dbReference>
<gene>
    <name evidence="7" type="ORF">JMJ35_002799</name>
</gene>
<evidence type="ECO:0008006" key="9">
    <source>
        <dbReference type="Google" id="ProtNLM"/>
    </source>
</evidence>
<dbReference type="GO" id="GO:0031410">
    <property type="term" value="C:cytoplasmic vesicle"/>
    <property type="evidence" value="ECO:0007669"/>
    <property type="project" value="TreeGrafter"/>
</dbReference>
<dbReference type="PROSITE" id="PS50211">
    <property type="entry name" value="DENN"/>
    <property type="match status" value="1"/>
</dbReference>
<organism evidence="7 8">
    <name type="scientific">Cladonia borealis</name>
    <dbReference type="NCBI Taxonomy" id="184061"/>
    <lineage>
        <taxon>Eukaryota</taxon>
        <taxon>Fungi</taxon>
        <taxon>Dikarya</taxon>
        <taxon>Ascomycota</taxon>
        <taxon>Pezizomycotina</taxon>
        <taxon>Lecanoromycetes</taxon>
        <taxon>OSLEUM clade</taxon>
        <taxon>Lecanoromycetidae</taxon>
        <taxon>Lecanorales</taxon>
        <taxon>Lecanorineae</taxon>
        <taxon>Cladoniaceae</taxon>
        <taxon>Cladonia</taxon>
    </lineage>
</organism>
<feature type="region of interest" description="Disordered" evidence="4">
    <location>
        <begin position="709"/>
        <end position="798"/>
    </location>
</feature>
<feature type="domain" description="Phorbol-ester/DAG-type" evidence="5">
    <location>
        <begin position="848"/>
        <end position="895"/>
    </location>
</feature>
<dbReference type="InterPro" id="IPR005113">
    <property type="entry name" value="uDENN_dom"/>
</dbReference>
<dbReference type="AlphaFoldDB" id="A0AA39V389"/>